<accession>A0A2V5L885</accession>
<name>A0A2V5L885_9MICC</name>
<feature type="domain" description="HipA-like C-terminal" evidence="4">
    <location>
        <begin position="3"/>
        <end position="184"/>
    </location>
</feature>
<dbReference type="AlphaFoldDB" id="A0A2V5L885"/>
<dbReference type="EMBL" id="QJVD01000020">
    <property type="protein sequence ID" value="PYI65843.1"/>
    <property type="molecule type" value="Genomic_DNA"/>
</dbReference>
<evidence type="ECO:0000256" key="1">
    <source>
        <dbReference type="ARBA" id="ARBA00010164"/>
    </source>
</evidence>
<evidence type="ECO:0000256" key="3">
    <source>
        <dbReference type="ARBA" id="ARBA00022777"/>
    </source>
</evidence>
<evidence type="ECO:0000313" key="6">
    <source>
        <dbReference type="Proteomes" id="UP000247832"/>
    </source>
</evidence>
<keyword evidence="2" id="KW-0808">Transferase</keyword>
<dbReference type="Proteomes" id="UP000247832">
    <property type="component" value="Unassembled WGS sequence"/>
</dbReference>
<reference evidence="5 6" key="1">
    <citation type="submission" date="2018-05" db="EMBL/GenBank/DDBJ databases">
        <title>Genetic diversity of glacier-inhabiting Cryobacterium bacteria in China and description of Cryobacterium mengkeensis sp. nov. and Arthrobacter glacialis sp. nov.</title>
        <authorList>
            <person name="Liu Q."/>
            <person name="Xin Y.-H."/>
        </authorList>
    </citation>
    <scope>NUCLEOTIDE SEQUENCE [LARGE SCALE GENOMIC DNA]</scope>
    <source>
        <strain evidence="5 6">LI2</strain>
    </source>
</reference>
<dbReference type="GO" id="GO:0005829">
    <property type="term" value="C:cytosol"/>
    <property type="evidence" value="ECO:0007669"/>
    <property type="project" value="TreeGrafter"/>
</dbReference>
<comment type="similarity">
    <text evidence="1">Belongs to the HipA Ser/Thr kinase family.</text>
</comment>
<keyword evidence="3" id="KW-0418">Kinase</keyword>
<gene>
    <name evidence="5" type="ORF">CVV68_16585</name>
</gene>
<dbReference type="Pfam" id="PF07804">
    <property type="entry name" value="HipA_C"/>
    <property type="match status" value="1"/>
</dbReference>
<organism evidence="5 6">
    <name type="scientific">Arthrobacter livingstonensis</name>
    <dbReference type="NCBI Taxonomy" id="670078"/>
    <lineage>
        <taxon>Bacteria</taxon>
        <taxon>Bacillati</taxon>
        <taxon>Actinomycetota</taxon>
        <taxon>Actinomycetes</taxon>
        <taxon>Micrococcales</taxon>
        <taxon>Micrococcaceae</taxon>
        <taxon>Arthrobacter</taxon>
    </lineage>
</organism>
<dbReference type="PANTHER" id="PTHR37419">
    <property type="entry name" value="SERINE/THREONINE-PROTEIN KINASE TOXIN HIPA"/>
    <property type="match status" value="1"/>
</dbReference>
<evidence type="ECO:0000256" key="2">
    <source>
        <dbReference type="ARBA" id="ARBA00022679"/>
    </source>
</evidence>
<dbReference type="InterPro" id="IPR052028">
    <property type="entry name" value="HipA_Ser/Thr_kinase"/>
</dbReference>
<keyword evidence="6" id="KW-1185">Reference proteome</keyword>
<dbReference type="Gene3D" id="1.10.1070.20">
    <property type="match status" value="1"/>
</dbReference>
<dbReference type="OrthoDB" id="3182374at2"/>
<comment type="caution">
    <text evidence="5">The sequence shown here is derived from an EMBL/GenBank/DDBJ whole genome shotgun (WGS) entry which is preliminary data.</text>
</comment>
<sequence>MGRTLGLTTFDSHLQRFGDRLVLVIERYDREIHGNKVDRIHQEDAAQALSLRWNSDAKFEAVDTRANLHAVAGLVSRTRQAISSAPGDLERLLAFVTFNAAIGNTDAHAKNFSIVHYSNGRVALAPLYDVSTHAMATGGQQNMALRINGLASQPDLRLTDLVAEGVSWGLKPEAAEALVHCTLTELRDAVCAGEQERVDSSIPAYIDRQSANLLGGQRAGAGIGQPPALHHFTHS</sequence>
<protein>
    <recommendedName>
        <fullName evidence="4">HipA-like C-terminal domain-containing protein</fullName>
    </recommendedName>
</protein>
<evidence type="ECO:0000313" key="5">
    <source>
        <dbReference type="EMBL" id="PYI65843.1"/>
    </source>
</evidence>
<dbReference type="InterPro" id="IPR012893">
    <property type="entry name" value="HipA-like_C"/>
</dbReference>
<dbReference type="GO" id="GO:0004674">
    <property type="term" value="F:protein serine/threonine kinase activity"/>
    <property type="evidence" value="ECO:0007669"/>
    <property type="project" value="TreeGrafter"/>
</dbReference>
<evidence type="ECO:0000259" key="4">
    <source>
        <dbReference type="Pfam" id="PF07804"/>
    </source>
</evidence>
<proteinExistence type="inferred from homology"/>